<proteinExistence type="predicted"/>
<dbReference type="AlphaFoldDB" id="A0A2I0W157"/>
<evidence type="ECO:0000313" key="1">
    <source>
        <dbReference type="EMBL" id="PKU69368.1"/>
    </source>
</evidence>
<gene>
    <name evidence="1" type="ORF">MA16_Dca002638</name>
</gene>
<dbReference type="PANTHER" id="PTHR12224:SF25">
    <property type="entry name" value="BETA-1,4-N-ACETYLGLUCOSAMINYLTRANSFERASE FAMILY PROTEIN"/>
    <property type="match status" value="1"/>
</dbReference>
<reference evidence="1 2" key="2">
    <citation type="journal article" date="2017" name="Nature">
        <title>The Apostasia genome and the evolution of orchids.</title>
        <authorList>
            <person name="Zhang G.Q."/>
            <person name="Liu K.W."/>
            <person name="Li Z."/>
            <person name="Lohaus R."/>
            <person name="Hsiao Y.Y."/>
            <person name="Niu S.C."/>
            <person name="Wang J.Y."/>
            <person name="Lin Y.C."/>
            <person name="Xu Q."/>
            <person name="Chen L.J."/>
            <person name="Yoshida K."/>
            <person name="Fujiwara S."/>
            <person name="Wang Z.W."/>
            <person name="Zhang Y.Q."/>
            <person name="Mitsuda N."/>
            <person name="Wang M."/>
            <person name="Liu G.H."/>
            <person name="Pecoraro L."/>
            <person name="Huang H.X."/>
            <person name="Xiao X.J."/>
            <person name="Lin M."/>
            <person name="Wu X.Y."/>
            <person name="Wu W.L."/>
            <person name="Chen Y.Y."/>
            <person name="Chang S.B."/>
            <person name="Sakamoto S."/>
            <person name="Ohme-Takagi M."/>
            <person name="Yagi M."/>
            <person name="Zeng S.J."/>
            <person name="Shen C.Y."/>
            <person name="Yeh C.M."/>
            <person name="Luo Y.B."/>
            <person name="Tsai W.C."/>
            <person name="Van de Peer Y."/>
            <person name="Liu Z.J."/>
        </authorList>
    </citation>
    <scope>NUCLEOTIDE SEQUENCE [LARGE SCALE GENOMIC DNA]</scope>
    <source>
        <tissue evidence="1">The whole plant</tissue>
    </source>
</reference>
<dbReference type="GO" id="GO:0016020">
    <property type="term" value="C:membrane"/>
    <property type="evidence" value="ECO:0007669"/>
    <property type="project" value="InterPro"/>
</dbReference>
<keyword evidence="1" id="KW-0808">Transferase</keyword>
<dbReference type="PANTHER" id="PTHR12224">
    <property type="entry name" value="BETA-1,4-MANNOSYL-GLYCOPROTEIN BETA-1,4-N-ACETYLGLUCOSAMINYL-TRANSFERASE"/>
    <property type="match status" value="1"/>
</dbReference>
<organism evidence="1 2">
    <name type="scientific">Dendrobium catenatum</name>
    <dbReference type="NCBI Taxonomy" id="906689"/>
    <lineage>
        <taxon>Eukaryota</taxon>
        <taxon>Viridiplantae</taxon>
        <taxon>Streptophyta</taxon>
        <taxon>Embryophyta</taxon>
        <taxon>Tracheophyta</taxon>
        <taxon>Spermatophyta</taxon>
        <taxon>Magnoliopsida</taxon>
        <taxon>Liliopsida</taxon>
        <taxon>Asparagales</taxon>
        <taxon>Orchidaceae</taxon>
        <taxon>Epidendroideae</taxon>
        <taxon>Malaxideae</taxon>
        <taxon>Dendrobiinae</taxon>
        <taxon>Dendrobium</taxon>
    </lineage>
</organism>
<reference evidence="1 2" key="1">
    <citation type="journal article" date="2016" name="Sci. Rep.">
        <title>The Dendrobium catenatum Lindl. genome sequence provides insights into polysaccharide synthase, floral development and adaptive evolution.</title>
        <authorList>
            <person name="Zhang G.Q."/>
            <person name="Xu Q."/>
            <person name="Bian C."/>
            <person name="Tsai W.C."/>
            <person name="Yeh C.M."/>
            <person name="Liu K.W."/>
            <person name="Yoshida K."/>
            <person name="Zhang L.S."/>
            <person name="Chang S.B."/>
            <person name="Chen F."/>
            <person name="Shi Y."/>
            <person name="Su Y.Y."/>
            <person name="Zhang Y.Q."/>
            <person name="Chen L.J."/>
            <person name="Yin Y."/>
            <person name="Lin M."/>
            <person name="Huang H."/>
            <person name="Deng H."/>
            <person name="Wang Z.W."/>
            <person name="Zhu S.L."/>
            <person name="Zhao X."/>
            <person name="Deng C."/>
            <person name="Niu S.C."/>
            <person name="Huang J."/>
            <person name="Wang M."/>
            <person name="Liu G.H."/>
            <person name="Yang H.J."/>
            <person name="Xiao X.J."/>
            <person name="Hsiao Y.Y."/>
            <person name="Wu W.L."/>
            <person name="Chen Y.Y."/>
            <person name="Mitsuda N."/>
            <person name="Ohme-Takagi M."/>
            <person name="Luo Y.B."/>
            <person name="Van de Peer Y."/>
            <person name="Liu Z.J."/>
        </authorList>
    </citation>
    <scope>NUCLEOTIDE SEQUENCE [LARGE SCALE GENOMIC DNA]</scope>
    <source>
        <tissue evidence="1">The whole plant</tissue>
    </source>
</reference>
<dbReference type="EMBL" id="KZ503041">
    <property type="protein sequence ID" value="PKU69368.1"/>
    <property type="molecule type" value="Genomic_DNA"/>
</dbReference>
<keyword evidence="2" id="KW-1185">Reference proteome</keyword>
<name>A0A2I0W157_9ASPA</name>
<keyword evidence="1" id="KW-0328">Glycosyltransferase</keyword>
<dbReference type="Pfam" id="PF04724">
    <property type="entry name" value="Glyco_transf_17"/>
    <property type="match status" value="1"/>
</dbReference>
<dbReference type="OrthoDB" id="6474464at2759"/>
<dbReference type="GO" id="GO:0006044">
    <property type="term" value="P:N-acetylglucosamine metabolic process"/>
    <property type="evidence" value="ECO:0007669"/>
    <property type="project" value="TreeGrafter"/>
</dbReference>
<dbReference type="InterPro" id="IPR006813">
    <property type="entry name" value="Glyco_trans_17"/>
</dbReference>
<dbReference type="Proteomes" id="UP000233837">
    <property type="component" value="Unassembled WGS sequence"/>
</dbReference>
<protein>
    <submittedName>
        <fullName evidence="1">Beta-1,4-mannosyl-glycoprotein beta-1,4-N-acetylglucosaminyltransferase</fullName>
    </submittedName>
</protein>
<accession>A0A2I0W157</accession>
<dbReference type="GO" id="GO:0003830">
    <property type="term" value="F:beta-1,4-mannosylglycoprotein 4-beta-N-acetylglucosaminyltransferase activity"/>
    <property type="evidence" value="ECO:0007669"/>
    <property type="project" value="InterPro"/>
</dbReference>
<evidence type="ECO:0000313" key="2">
    <source>
        <dbReference type="Proteomes" id="UP000233837"/>
    </source>
</evidence>
<sequence length="363" mass="41953">MPRKLHLLLLLLLLLSAAGAALLFFYMHLIPSLLRPLWDTPPRPFIRLPHFHSPNASLPFLCRLHGFSPRSSPRRVFDAVIFSNELDILHLRYRTLLPLIHRFLLLESNSTFTGIPKPLLFNKNCSIFSFASHKIIYRSFTPPSSNPPLPPFDFESNQRSAMNSLISLSGITDDDLLIMSDADEIPSPETIELLRWCDGFPSILHLELRHYMYSFEFLVDFSSWRATANIYRKGETFYRHSRRSNFILADAGWHCSFCFRRIKDFVFKMKAYSHADRVRKTSFLDEGRIQRIICEGGDLFDMLPEEYNFKELLSKIGPIPKSQSAINLPPYLIENAERFRYLLPGGCERSPETTLEMPDSSCG</sequence>